<comment type="caution">
    <text evidence="3">The sequence shown here is derived from an EMBL/GenBank/DDBJ whole genome shotgun (WGS) entry which is preliminary data.</text>
</comment>
<dbReference type="EMBL" id="VCQU01000005">
    <property type="protein sequence ID" value="NMN96744.1"/>
    <property type="molecule type" value="Genomic_DNA"/>
</dbReference>
<dbReference type="SUPFAM" id="SSF54909">
    <property type="entry name" value="Dimeric alpha+beta barrel"/>
    <property type="match status" value="1"/>
</dbReference>
<comment type="similarity">
    <text evidence="1">Belongs to the YciI family.</text>
</comment>
<dbReference type="RefSeq" id="WP_169588946.1">
    <property type="nucleotide sequence ID" value="NZ_VCQU01000005.1"/>
</dbReference>
<dbReference type="AlphaFoldDB" id="A0A848KI60"/>
<evidence type="ECO:0000313" key="4">
    <source>
        <dbReference type="Proteomes" id="UP000535543"/>
    </source>
</evidence>
<dbReference type="InterPro" id="IPR005545">
    <property type="entry name" value="YCII"/>
</dbReference>
<keyword evidence="4" id="KW-1185">Reference proteome</keyword>
<dbReference type="InterPro" id="IPR011008">
    <property type="entry name" value="Dimeric_a/b-barrel"/>
</dbReference>
<gene>
    <name evidence="3" type="ORF">FGL95_17035</name>
</gene>
<organism evidence="3 4">
    <name type="scientific">Antrihabitans stalactiti</name>
    <dbReference type="NCBI Taxonomy" id="2584121"/>
    <lineage>
        <taxon>Bacteria</taxon>
        <taxon>Bacillati</taxon>
        <taxon>Actinomycetota</taxon>
        <taxon>Actinomycetes</taxon>
        <taxon>Mycobacteriales</taxon>
        <taxon>Nocardiaceae</taxon>
        <taxon>Antrihabitans</taxon>
    </lineage>
</organism>
<protein>
    <recommendedName>
        <fullName evidence="2">YCII-related domain-containing protein</fullName>
    </recommendedName>
</protein>
<dbReference type="Proteomes" id="UP000535543">
    <property type="component" value="Unassembled WGS sequence"/>
</dbReference>
<dbReference type="Gene3D" id="3.30.70.1060">
    <property type="entry name" value="Dimeric alpha+beta barrel"/>
    <property type="match status" value="1"/>
</dbReference>
<accession>A0A848KI60</accession>
<evidence type="ECO:0000256" key="1">
    <source>
        <dbReference type="ARBA" id="ARBA00007689"/>
    </source>
</evidence>
<sequence>MKYMIMMFGDAATMMEQKSPEWIRDMVAFMRTLNEDLAASGELAGAEGLVDSTQAKTVRISDGIAVATDGPFAEAKESLIGFWLVDVENEARALEIGKRIVDFTKEPLEVRQIGEEPPVI</sequence>
<evidence type="ECO:0000259" key="2">
    <source>
        <dbReference type="Pfam" id="PF03795"/>
    </source>
</evidence>
<reference evidence="3 4" key="1">
    <citation type="submission" date="2019-05" db="EMBL/GenBank/DDBJ databases">
        <authorList>
            <person name="Lee S.D."/>
        </authorList>
    </citation>
    <scope>NUCLEOTIDE SEQUENCE [LARGE SCALE GENOMIC DNA]</scope>
    <source>
        <strain evidence="3 4">YC2-7</strain>
    </source>
</reference>
<evidence type="ECO:0000313" key="3">
    <source>
        <dbReference type="EMBL" id="NMN96744.1"/>
    </source>
</evidence>
<name>A0A848KI60_9NOCA</name>
<dbReference type="PANTHER" id="PTHR35174">
    <property type="entry name" value="BLL7171 PROTEIN-RELATED"/>
    <property type="match status" value="1"/>
</dbReference>
<reference evidence="3 4" key="2">
    <citation type="submission" date="2020-06" db="EMBL/GenBank/DDBJ databases">
        <title>Antribacter stalactiti gen. nov., sp. nov., a new member of the family Nacardiaceae isolated from a cave.</title>
        <authorList>
            <person name="Kim I.S."/>
        </authorList>
    </citation>
    <scope>NUCLEOTIDE SEQUENCE [LARGE SCALE GENOMIC DNA]</scope>
    <source>
        <strain evidence="3 4">YC2-7</strain>
    </source>
</reference>
<dbReference type="Pfam" id="PF03795">
    <property type="entry name" value="YCII"/>
    <property type="match status" value="1"/>
</dbReference>
<proteinExistence type="inferred from homology"/>
<feature type="domain" description="YCII-related" evidence="2">
    <location>
        <begin position="1"/>
        <end position="104"/>
    </location>
</feature>
<dbReference type="PANTHER" id="PTHR35174:SF3">
    <property type="entry name" value="BLL7171 PROTEIN"/>
    <property type="match status" value="1"/>
</dbReference>